<keyword evidence="1" id="KW-1185">Reference proteome</keyword>
<name>A0AB39ZRS5_DROSZ</name>
<dbReference type="SUPFAM" id="SSF52047">
    <property type="entry name" value="RNI-like"/>
    <property type="match status" value="1"/>
</dbReference>
<evidence type="ECO:0000313" key="2">
    <source>
        <dbReference type="RefSeq" id="XP_016941657.4"/>
    </source>
</evidence>
<evidence type="ECO:0000313" key="1">
    <source>
        <dbReference type="Proteomes" id="UP001652628"/>
    </source>
</evidence>
<protein>
    <submittedName>
        <fullName evidence="2">Uncharacterized protein</fullName>
    </submittedName>
</protein>
<sequence>MPPLTKEDKSRKFMVGSSDSETENEDLALVHLVLRKLSIKDQTLLHRHFKNVPEAFNILWRDQHQRLDLGQMQWKLHGSDLHLFLQDMCTEFRSIHFRSEQLQEELNILEQAGIERLVHVETCEISWGNSMIKNINFPQWPFHALPKLLSNLTHLEIYAPVQACFIEQFRNLESLKIHQEISSSALEAILRNEAPLMQLHLLGDFNYQLFGISKCKHLKNLLVNLQTFLSSPNEILRLPKLLVLGITKLTENGDSLKALSKVIKEKGSQLESFKLNCSFMDHGKYLSQLQLNRYLSLDELELVDCKFEDQEMTKLCLPVTQSYAMFGNCPDLMDDQLLDFIKASTKLNELVLIECPKLTEALLHDVVKVRNSGEKQEPLLIRVKDCQDIWDSYQKNFSSYWDRKRSLVRLECITKERKPIENVQFIFHDPPEGPSIIQVIV</sequence>
<organism evidence="1 2">
    <name type="scientific">Drosophila suzukii</name>
    <name type="common">Spotted-wing drosophila fruit fly</name>
    <dbReference type="NCBI Taxonomy" id="28584"/>
    <lineage>
        <taxon>Eukaryota</taxon>
        <taxon>Metazoa</taxon>
        <taxon>Ecdysozoa</taxon>
        <taxon>Arthropoda</taxon>
        <taxon>Hexapoda</taxon>
        <taxon>Insecta</taxon>
        <taxon>Pterygota</taxon>
        <taxon>Neoptera</taxon>
        <taxon>Endopterygota</taxon>
        <taxon>Diptera</taxon>
        <taxon>Brachycera</taxon>
        <taxon>Muscomorpha</taxon>
        <taxon>Ephydroidea</taxon>
        <taxon>Drosophilidae</taxon>
        <taxon>Drosophila</taxon>
        <taxon>Sophophora</taxon>
    </lineage>
</organism>
<dbReference type="GeneID" id="108018607"/>
<reference evidence="2" key="1">
    <citation type="submission" date="2025-08" db="UniProtKB">
        <authorList>
            <consortium name="RefSeq"/>
        </authorList>
    </citation>
    <scope>IDENTIFICATION</scope>
</reference>
<proteinExistence type="predicted"/>
<dbReference type="AlphaFoldDB" id="A0AB39ZRS5"/>
<accession>A0AB39ZRS5</accession>
<gene>
    <name evidence="2" type="primary">LOC108018607</name>
</gene>
<dbReference type="RefSeq" id="XP_016941657.4">
    <property type="nucleotide sequence ID" value="XM_017086168.4"/>
</dbReference>
<dbReference type="Proteomes" id="UP001652628">
    <property type="component" value="Chromosome 3"/>
</dbReference>